<evidence type="ECO:0000313" key="2">
    <source>
        <dbReference type="Proteomes" id="UP000197781"/>
    </source>
</evidence>
<dbReference type="RefSeq" id="WP_088906451.1">
    <property type="nucleotide sequence ID" value="NZ_CP018145.1"/>
</dbReference>
<dbReference type="EMBL" id="CP018145">
    <property type="protein sequence ID" value="ASJ52559.1"/>
    <property type="molecule type" value="Genomic_DNA"/>
</dbReference>
<sequence>MPSLNRSNMDAISLVKNQLIQAIVLHQTKPYLPVWGELFTALREIQKAGQHSQNNIHVYSIEPTGDLWYLYRENVFSVDLPGIGITISHTQEQFIDALLKGSFQPTLSITKPS</sequence>
<proteinExistence type="predicted"/>
<dbReference type="Proteomes" id="UP000197781">
    <property type="component" value="Chromosome"/>
</dbReference>
<dbReference type="KEGG" id="bfm:BP422_02745"/>
<evidence type="ECO:0000313" key="1">
    <source>
        <dbReference type="EMBL" id="ASJ52559.1"/>
    </source>
</evidence>
<accession>A0A220MCG4</accession>
<gene>
    <name evidence="1" type="ORF">BP422_02745</name>
</gene>
<organism evidence="1 2">
    <name type="scientific">Brevibacillus formosus</name>
    <dbReference type="NCBI Taxonomy" id="54913"/>
    <lineage>
        <taxon>Bacteria</taxon>
        <taxon>Bacillati</taxon>
        <taxon>Bacillota</taxon>
        <taxon>Bacilli</taxon>
        <taxon>Bacillales</taxon>
        <taxon>Paenibacillaceae</taxon>
        <taxon>Brevibacillus</taxon>
    </lineage>
</organism>
<name>A0A220MCG4_9BACL</name>
<protein>
    <submittedName>
        <fullName evidence="1">Uncharacterized protein</fullName>
    </submittedName>
</protein>
<reference evidence="1 2" key="1">
    <citation type="submission" date="2016-11" db="EMBL/GenBank/DDBJ databases">
        <authorList>
            <person name="Jaros S."/>
            <person name="Januszkiewicz K."/>
            <person name="Wedrychowicz H."/>
        </authorList>
    </citation>
    <scope>NUCLEOTIDE SEQUENCE [LARGE SCALE GENOMIC DNA]</scope>
    <source>
        <strain evidence="1 2">NF2</strain>
    </source>
</reference>
<dbReference type="AlphaFoldDB" id="A0A220MCG4"/>